<protein>
    <recommendedName>
        <fullName evidence="2">COG1399 protein, clustered with ribosomal protein L32p</fullName>
    </recommendedName>
</protein>
<dbReference type="AlphaFoldDB" id="A0A3B1C996"/>
<dbReference type="PANTHER" id="PTHR34374">
    <property type="entry name" value="LARGE RIBOSOMAL RNA SUBUNIT ACCUMULATION PROTEIN YCED HOMOLOG 1, CHLOROPLASTIC"/>
    <property type="match status" value="1"/>
</dbReference>
<dbReference type="EMBL" id="UOGF01000017">
    <property type="protein sequence ID" value="VAX26759.1"/>
    <property type="molecule type" value="Genomic_DNA"/>
</dbReference>
<sequence length="181" mass="20056">MNIQVQEIPSEGLHLSYEMSPLVWNSEEKGHSFLESAQIVLDVLKHGEGEVYISGTLSTRVQGECSRCTEALSLPILSRFHLDYVPSPDKFAAGEVALSSDALDLNYYEGDEINVDEEIRGQCLLAVPMHSLCQANCQGLCPQCGVDLNKGSCQCRSEPVDLRWAALEKFKYKENNAKSKT</sequence>
<dbReference type="Pfam" id="PF02620">
    <property type="entry name" value="YceD"/>
    <property type="match status" value="1"/>
</dbReference>
<dbReference type="InterPro" id="IPR003772">
    <property type="entry name" value="YceD"/>
</dbReference>
<evidence type="ECO:0000313" key="1">
    <source>
        <dbReference type="EMBL" id="VAX26759.1"/>
    </source>
</evidence>
<dbReference type="PANTHER" id="PTHR34374:SF1">
    <property type="entry name" value="LARGE RIBOSOMAL RNA SUBUNIT ACCUMULATION PROTEIN YCED HOMOLOG 1, CHLOROPLASTIC"/>
    <property type="match status" value="1"/>
</dbReference>
<organism evidence="1">
    <name type="scientific">hydrothermal vent metagenome</name>
    <dbReference type="NCBI Taxonomy" id="652676"/>
    <lineage>
        <taxon>unclassified sequences</taxon>
        <taxon>metagenomes</taxon>
        <taxon>ecological metagenomes</taxon>
    </lineage>
</organism>
<evidence type="ECO:0008006" key="2">
    <source>
        <dbReference type="Google" id="ProtNLM"/>
    </source>
</evidence>
<gene>
    <name evidence="1" type="ORF">MNBD_NITROSPIRAE01-262</name>
</gene>
<accession>A0A3B1C996</accession>
<reference evidence="1" key="1">
    <citation type="submission" date="2018-06" db="EMBL/GenBank/DDBJ databases">
        <authorList>
            <person name="Zhirakovskaya E."/>
        </authorList>
    </citation>
    <scope>NUCLEOTIDE SEQUENCE</scope>
</reference>
<proteinExistence type="predicted"/>
<name>A0A3B1C996_9ZZZZ</name>